<feature type="domain" description="SCP2" evidence="1">
    <location>
        <begin position="25"/>
        <end position="100"/>
    </location>
</feature>
<evidence type="ECO:0000313" key="3">
    <source>
        <dbReference type="Proteomes" id="UP001164718"/>
    </source>
</evidence>
<dbReference type="KEGG" id="faf:OE104_00720"/>
<dbReference type="RefSeq" id="WP_275417717.1">
    <property type="nucleotide sequence ID" value="NZ_CP106878.1"/>
</dbReference>
<accession>A0A9E8LUP4</accession>
<name>A0A9E8LUP4_9BACI</name>
<dbReference type="SUPFAM" id="SSF55718">
    <property type="entry name" value="SCP-like"/>
    <property type="match status" value="1"/>
</dbReference>
<dbReference type="InterPro" id="IPR003033">
    <property type="entry name" value="SCP2_sterol-bd_dom"/>
</dbReference>
<gene>
    <name evidence="2" type="ORF">OE104_00720</name>
</gene>
<reference evidence="2" key="1">
    <citation type="submission" date="2022-09" db="EMBL/GenBank/DDBJ databases">
        <title>Complete Genomes of Fervidibacillus albus and Fervidibacillus halotolerans isolated from tidal flat sediments.</title>
        <authorList>
            <person name="Kwon K.K."/>
            <person name="Yang S.-H."/>
            <person name="Park M.J."/>
            <person name="Oh H.-M."/>
        </authorList>
    </citation>
    <scope>NUCLEOTIDE SEQUENCE</scope>
    <source>
        <strain evidence="2">MEBiC13591</strain>
    </source>
</reference>
<organism evidence="2 3">
    <name type="scientific">Fervidibacillus albus</name>
    <dbReference type="NCBI Taxonomy" id="2980026"/>
    <lineage>
        <taxon>Bacteria</taxon>
        <taxon>Bacillati</taxon>
        <taxon>Bacillota</taxon>
        <taxon>Bacilli</taxon>
        <taxon>Bacillales</taxon>
        <taxon>Bacillaceae</taxon>
        <taxon>Fervidibacillus</taxon>
    </lineage>
</organism>
<keyword evidence="3" id="KW-1185">Reference proteome</keyword>
<dbReference type="Proteomes" id="UP001164718">
    <property type="component" value="Chromosome"/>
</dbReference>
<dbReference type="EMBL" id="CP106878">
    <property type="protein sequence ID" value="WAA09934.1"/>
    <property type="molecule type" value="Genomic_DNA"/>
</dbReference>
<dbReference type="InterPro" id="IPR036527">
    <property type="entry name" value="SCP2_sterol-bd_dom_sf"/>
</dbReference>
<protein>
    <submittedName>
        <fullName evidence="2">SCP2 sterol-binding domain-containing protein</fullName>
    </submittedName>
</protein>
<evidence type="ECO:0000259" key="1">
    <source>
        <dbReference type="Pfam" id="PF02036"/>
    </source>
</evidence>
<dbReference type="Pfam" id="PF02036">
    <property type="entry name" value="SCP2"/>
    <property type="match status" value="1"/>
</dbReference>
<dbReference type="AlphaFoldDB" id="A0A9E8LUP4"/>
<sequence length="107" mass="12380">MDGNRLAFVLKTYPYAEILYPLEPLLVQLNEDNRSFFLSISRDEILFQAGDERECDIILSGSRTAMDEVLEGKRKLMKAIRIKRVEATGSYRRLLLLESILWLANKS</sequence>
<proteinExistence type="predicted"/>
<evidence type="ECO:0000313" key="2">
    <source>
        <dbReference type="EMBL" id="WAA09934.1"/>
    </source>
</evidence>